<evidence type="ECO:0000256" key="2">
    <source>
        <dbReference type="ARBA" id="ARBA00010279"/>
    </source>
</evidence>
<protein>
    <recommendedName>
        <fullName evidence="9">Lysine-specific metallo-endopeptidase domain-containing protein</fullName>
    </recommendedName>
</protein>
<evidence type="ECO:0000256" key="3">
    <source>
        <dbReference type="ARBA" id="ARBA00022670"/>
    </source>
</evidence>
<dbReference type="EMBL" id="ML178825">
    <property type="protein sequence ID" value="TFL01381.1"/>
    <property type="molecule type" value="Genomic_DNA"/>
</dbReference>
<keyword evidence="11" id="KW-1185">Reference proteome</keyword>
<sequence length="353" mass="38598">MFRSAILLSLTTLALGLSTGDLTVTLNAVSNKVSSIEDIILTAVVSNPTDADIRVIRSANVLDGSASDSFRVSKEGKKVTFTGLIVPDFAVEENFITIPAGQSVAVNHTVSNTYDFESHGTGSFTFAPWTYFQTDVDEPVLEVPVDAVTVEVTEDVTFRSVIERTTNQNQRTSFPNCNDGGKLQTIRDSISFARSLAGGAAQDIRNRPNSNEWNKFFGGNNRDDVWWRFDLIAGDLPSSGNRQYVDDANICNRATAYAIIWRDGNGQITQSDIYMCDGFFGLQGTPDVCRQPLDQINNSKGGVMLHEMSHATGGTTDHTYGCGAVQGLSAQQKFDNADNYQCMSLNVYRLFNC</sequence>
<evidence type="ECO:0000256" key="5">
    <source>
        <dbReference type="ARBA" id="ARBA00022801"/>
    </source>
</evidence>
<dbReference type="InterPro" id="IPR024079">
    <property type="entry name" value="MetalloPept_cat_dom_sf"/>
</dbReference>
<dbReference type="InterPro" id="IPR050414">
    <property type="entry name" value="Fungal_M35_metalloproteases"/>
</dbReference>
<organism evidence="10 11">
    <name type="scientific">Pterulicium gracile</name>
    <dbReference type="NCBI Taxonomy" id="1884261"/>
    <lineage>
        <taxon>Eukaryota</taxon>
        <taxon>Fungi</taxon>
        <taxon>Dikarya</taxon>
        <taxon>Basidiomycota</taxon>
        <taxon>Agaricomycotina</taxon>
        <taxon>Agaricomycetes</taxon>
        <taxon>Agaricomycetidae</taxon>
        <taxon>Agaricales</taxon>
        <taxon>Pleurotineae</taxon>
        <taxon>Pterulaceae</taxon>
        <taxon>Pterulicium</taxon>
    </lineage>
</organism>
<keyword evidence="3" id="KW-0645">Protease</keyword>
<dbReference type="InterPro" id="IPR029463">
    <property type="entry name" value="Lys_MEP"/>
</dbReference>
<dbReference type="PANTHER" id="PTHR37016">
    <property type="match status" value="1"/>
</dbReference>
<proteinExistence type="inferred from homology"/>
<gene>
    <name evidence="10" type="ORF">BDV98DRAFT_507783</name>
</gene>
<evidence type="ECO:0000256" key="6">
    <source>
        <dbReference type="ARBA" id="ARBA00022833"/>
    </source>
</evidence>
<dbReference type="Gene3D" id="2.60.40.2970">
    <property type="match status" value="1"/>
</dbReference>
<dbReference type="Gene3D" id="3.40.390.10">
    <property type="entry name" value="Collagenase (Catalytic Domain)"/>
    <property type="match status" value="1"/>
</dbReference>
<evidence type="ECO:0000313" key="11">
    <source>
        <dbReference type="Proteomes" id="UP000305067"/>
    </source>
</evidence>
<keyword evidence="4" id="KW-0479">Metal-binding</keyword>
<accession>A0A5C3QLN6</accession>
<reference evidence="10 11" key="1">
    <citation type="journal article" date="2019" name="Nat. Ecol. Evol.">
        <title>Megaphylogeny resolves global patterns of mushroom evolution.</title>
        <authorList>
            <person name="Varga T."/>
            <person name="Krizsan K."/>
            <person name="Foldi C."/>
            <person name="Dima B."/>
            <person name="Sanchez-Garcia M."/>
            <person name="Sanchez-Ramirez S."/>
            <person name="Szollosi G.J."/>
            <person name="Szarkandi J.G."/>
            <person name="Papp V."/>
            <person name="Albert L."/>
            <person name="Andreopoulos W."/>
            <person name="Angelini C."/>
            <person name="Antonin V."/>
            <person name="Barry K.W."/>
            <person name="Bougher N.L."/>
            <person name="Buchanan P."/>
            <person name="Buyck B."/>
            <person name="Bense V."/>
            <person name="Catcheside P."/>
            <person name="Chovatia M."/>
            <person name="Cooper J."/>
            <person name="Damon W."/>
            <person name="Desjardin D."/>
            <person name="Finy P."/>
            <person name="Geml J."/>
            <person name="Haridas S."/>
            <person name="Hughes K."/>
            <person name="Justo A."/>
            <person name="Karasinski D."/>
            <person name="Kautmanova I."/>
            <person name="Kiss B."/>
            <person name="Kocsube S."/>
            <person name="Kotiranta H."/>
            <person name="LaButti K.M."/>
            <person name="Lechner B.E."/>
            <person name="Liimatainen K."/>
            <person name="Lipzen A."/>
            <person name="Lukacs Z."/>
            <person name="Mihaltcheva S."/>
            <person name="Morgado L.N."/>
            <person name="Niskanen T."/>
            <person name="Noordeloos M.E."/>
            <person name="Ohm R.A."/>
            <person name="Ortiz-Santana B."/>
            <person name="Ovrebo C."/>
            <person name="Racz N."/>
            <person name="Riley R."/>
            <person name="Savchenko A."/>
            <person name="Shiryaev A."/>
            <person name="Soop K."/>
            <person name="Spirin V."/>
            <person name="Szebenyi C."/>
            <person name="Tomsovsky M."/>
            <person name="Tulloss R.E."/>
            <person name="Uehling J."/>
            <person name="Grigoriev I.V."/>
            <person name="Vagvolgyi C."/>
            <person name="Papp T."/>
            <person name="Martin F.M."/>
            <person name="Miettinen O."/>
            <person name="Hibbett D.S."/>
            <person name="Nagy L.G."/>
        </authorList>
    </citation>
    <scope>NUCLEOTIDE SEQUENCE [LARGE SCALE GENOMIC DNA]</scope>
    <source>
        <strain evidence="10 11">CBS 309.79</strain>
    </source>
</reference>
<comment type="similarity">
    <text evidence="2">Belongs to the peptidase M35 family.</text>
</comment>
<evidence type="ECO:0000256" key="8">
    <source>
        <dbReference type="SAM" id="SignalP"/>
    </source>
</evidence>
<dbReference type="GO" id="GO:0006508">
    <property type="term" value="P:proteolysis"/>
    <property type="evidence" value="ECO:0007669"/>
    <property type="project" value="UniProtKB-KW"/>
</dbReference>
<dbReference type="PANTHER" id="PTHR37016:SF3">
    <property type="entry name" value="NEUTRAL PROTEASE 2-RELATED"/>
    <property type="match status" value="1"/>
</dbReference>
<feature type="signal peptide" evidence="8">
    <location>
        <begin position="1"/>
        <end position="16"/>
    </location>
</feature>
<evidence type="ECO:0000256" key="7">
    <source>
        <dbReference type="ARBA" id="ARBA00023049"/>
    </source>
</evidence>
<comment type="cofactor">
    <cofactor evidence="1">
        <name>Zn(2+)</name>
        <dbReference type="ChEBI" id="CHEBI:29105"/>
    </cofactor>
</comment>
<evidence type="ECO:0000259" key="9">
    <source>
        <dbReference type="Pfam" id="PF14521"/>
    </source>
</evidence>
<dbReference type="OrthoDB" id="412874at2759"/>
<keyword evidence="8" id="KW-0732">Signal</keyword>
<dbReference type="STRING" id="1884261.A0A5C3QLN6"/>
<evidence type="ECO:0000313" key="10">
    <source>
        <dbReference type="EMBL" id="TFL01381.1"/>
    </source>
</evidence>
<feature type="chain" id="PRO_5022802961" description="Lysine-specific metallo-endopeptidase domain-containing protein" evidence="8">
    <location>
        <begin position="17"/>
        <end position="353"/>
    </location>
</feature>
<name>A0A5C3QLN6_9AGAR</name>
<dbReference type="Pfam" id="PF14521">
    <property type="entry name" value="Aspzincin_M35"/>
    <property type="match status" value="1"/>
</dbReference>
<dbReference type="SUPFAM" id="SSF55486">
    <property type="entry name" value="Metalloproteases ('zincins'), catalytic domain"/>
    <property type="match status" value="1"/>
</dbReference>
<keyword evidence="5" id="KW-0378">Hydrolase</keyword>
<keyword evidence="7" id="KW-0482">Metalloprotease</keyword>
<feature type="domain" description="Lysine-specific metallo-endopeptidase" evidence="9">
    <location>
        <begin position="208"/>
        <end position="341"/>
    </location>
</feature>
<dbReference type="CDD" id="cd11008">
    <property type="entry name" value="M35_deuterolysin_like"/>
    <property type="match status" value="1"/>
</dbReference>
<dbReference type="AlphaFoldDB" id="A0A5C3QLN6"/>
<evidence type="ECO:0000256" key="1">
    <source>
        <dbReference type="ARBA" id="ARBA00001947"/>
    </source>
</evidence>
<dbReference type="Proteomes" id="UP000305067">
    <property type="component" value="Unassembled WGS sequence"/>
</dbReference>
<evidence type="ECO:0000256" key="4">
    <source>
        <dbReference type="ARBA" id="ARBA00022723"/>
    </source>
</evidence>
<dbReference type="GO" id="GO:0046872">
    <property type="term" value="F:metal ion binding"/>
    <property type="evidence" value="ECO:0007669"/>
    <property type="project" value="UniProtKB-KW"/>
</dbReference>
<keyword evidence="6" id="KW-0862">Zinc</keyword>
<dbReference type="GO" id="GO:0004222">
    <property type="term" value="F:metalloendopeptidase activity"/>
    <property type="evidence" value="ECO:0007669"/>
    <property type="project" value="InterPro"/>
</dbReference>